<reference evidence="2 3" key="2">
    <citation type="journal article" date="2011" name="Stand. Genomic Sci.">
        <title>Complete genome sequence of Ferroglobus placidus AEDII12DO.</title>
        <authorList>
            <person name="Anderson I."/>
            <person name="Risso C."/>
            <person name="Holmes D."/>
            <person name="Lucas S."/>
            <person name="Copeland A."/>
            <person name="Lapidus A."/>
            <person name="Cheng J.F."/>
            <person name="Bruce D."/>
            <person name="Goodwin L."/>
            <person name="Pitluck S."/>
            <person name="Saunders E."/>
            <person name="Brettin T."/>
            <person name="Detter J.C."/>
            <person name="Han C."/>
            <person name="Tapia R."/>
            <person name="Larimer F."/>
            <person name="Land M."/>
            <person name="Hauser L."/>
            <person name="Woyke T."/>
            <person name="Lovley D."/>
            <person name="Kyrpides N."/>
            <person name="Ivanova N."/>
        </authorList>
    </citation>
    <scope>NUCLEOTIDE SEQUENCE [LARGE SCALE GENOMIC DNA]</scope>
    <source>
        <strain evidence="3">DSM 10642 / AEDII12DO</strain>
    </source>
</reference>
<accession>D3RXD2</accession>
<reference evidence="3" key="1">
    <citation type="submission" date="2010-02" db="EMBL/GenBank/DDBJ databases">
        <title>Complete sequence of Ferroglobus placidus DSM 10642.</title>
        <authorList>
            <consortium name="US DOE Joint Genome Institute"/>
            <person name="Lucas S."/>
            <person name="Copeland A."/>
            <person name="Lapidus A."/>
            <person name="Cheng J.-F."/>
            <person name="Bruce D."/>
            <person name="Goodwin L."/>
            <person name="Pitluck S."/>
            <person name="Saunders E."/>
            <person name="Brettin T."/>
            <person name="Detter J.C."/>
            <person name="Han C."/>
            <person name="Tapia R."/>
            <person name="Larimer F."/>
            <person name="Land M."/>
            <person name="Hauser L."/>
            <person name="Kyrpides N."/>
            <person name="Ivanova N."/>
            <person name="Holmes D."/>
            <person name="Lovley D."/>
            <person name="Kyrpides N."/>
            <person name="Anderson I.J."/>
            <person name="Woyke T."/>
        </authorList>
    </citation>
    <scope>NUCLEOTIDE SEQUENCE [LARGE SCALE GENOMIC DNA]</scope>
    <source>
        <strain evidence="3">DSM 10642 / AEDII12DO</strain>
    </source>
</reference>
<keyword evidence="3" id="KW-1185">Reference proteome</keyword>
<dbReference type="InterPro" id="IPR029063">
    <property type="entry name" value="SAM-dependent_MTases_sf"/>
</dbReference>
<gene>
    <name evidence="2" type="ordered locus">Ferp_0981</name>
</gene>
<dbReference type="InterPro" id="IPR041698">
    <property type="entry name" value="Methyltransf_25"/>
</dbReference>
<dbReference type="GO" id="GO:0032259">
    <property type="term" value="P:methylation"/>
    <property type="evidence" value="ECO:0007669"/>
    <property type="project" value="UniProtKB-KW"/>
</dbReference>
<dbReference type="PaxDb" id="589924-Ferp_0981"/>
<dbReference type="eggNOG" id="arCOG01791">
    <property type="taxonomic scope" value="Archaea"/>
</dbReference>
<dbReference type="AlphaFoldDB" id="D3RXD2"/>
<feature type="domain" description="Methyltransferase" evidence="1">
    <location>
        <begin position="41"/>
        <end position="86"/>
    </location>
</feature>
<dbReference type="KEGG" id="fpl:Ferp_0981"/>
<dbReference type="STRING" id="589924.Ferp_0981"/>
<protein>
    <submittedName>
        <fullName evidence="2">Methyltransferase type 11</fullName>
    </submittedName>
</protein>
<dbReference type="OrthoDB" id="11691at2157"/>
<proteinExistence type="predicted"/>
<keyword evidence="2" id="KW-0808">Transferase</keyword>
<evidence type="ECO:0000313" key="2">
    <source>
        <dbReference type="EMBL" id="ADC65145.1"/>
    </source>
</evidence>
<name>D3RXD2_FERPA</name>
<dbReference type="GeneID" id="8778489"/>
<organism evidence="2 3">
    <name type="scientific">Ferroglobus placidus (strain DSM 10642 / AEDII12DO)</name>
    <dbReference type="NCBI Taxonomy" id="589924"/>
    <lineage>
        <taxon>Archaea</taxon>
        <taxon>Methanobacteriati</taxon>
        <taxon>Methanobacteriota</taxon>
        <taxon>Archaeoglobi</taxon>
        <taxon>Archaeoglobales</taxon>
        <taxon>Archaeoglobaceae</taxon>
        <taxon>Ferroglobus</taxon>
    </lineage>
</organism>
<dbReference type="SUPFAM" id="SSF53335">
    <property type="entry name" value="S-adenosyl-L-methionine-dependent methyltransferases"/>
    <property type="match status" value="1"/>
</dbReference>
<dbReference type="EMBL" id="CP001899">
    <property type="protein sequence ID" value="ADC65145.1"/>
    <property type="molecule type" value="Genomic_DNA"/>
</dbReference>
<dbReference type="RefSeq" id="WP_012965488.1">
    <property type="nucleotide sequence ID" value="NC_013849.1"/>
</dbReference>
<evidence type="ECO:0000313" key="3">
    <source>
        <dbReference type="Proteomes" id="UP000002613"/>
    </source>
</evidence>
<dbReference type="Pfam" id="PF13649">
    <property type="entry name" value="Methyltransf_25"/>
    <property type="match status" value="1"/>
</dbReference>
<dbReference type="CDD" id="cd02440">
    <property type="entry name" value="AdoMet_MTases"/>
    <property type="match status" value="1"/>
</dbReference>
<dbReference type="Gene3D" id="3.40.50.150">
    <property type="entry name" value="Vaccinia Virus protein VP39"/>
    <property type="match status" value="1"/>
</dbReference>
<keyword evidence="2" id="KW-0489">Methyltransferase</keyword>
<sequence>MLKSFESDAKRYERGANLFSFLLYRRAINDLKRLGVGGKYLDAGCGVGILAVKISKLLGVEVLGVDISKDMIELARRRAEKEGAMVKSGGYLYVLDVRSGRFIKHGLPFEKFEKMLRHLDGAESVEIKKKFPFLSIGLAKKKS</sequence>
<evidence type="ECO:0000259" key="1">
    <source>
        <dbReference type="Pfam" id="PF13649"/>
    </source>
</evidence>
<dbReference type="Proteomes" id="UP000002613">
    <property type="component" value="Chromosome"/>
</dbReference>
<dbReference type="HOGENOM" id="CLU_1801621_0_0_2"/>
<dbReference type="GO" id="GO:0008168">
    <property type="term" value="F:methyltransferase activity"/>
    <property type="evidence" value="ECO:0007669"/>
    <property type="project" value="UniProtKB-KW"/>
</dbReference>